<accession>A0ABQ8FMY8</accession>
<feature type="transmembrane region" description="Helical" evidence="2">
    <location>
        <begin position="385"/>
        <end position="403"/>
    </location>
</feature>
<evidence type="ECO:0000313" key="5">
    <source>
        <dbReference type="Proteomes" id="UP001648503"/>
    </source>
</evidence>
<sequence length="542" mass="62134">MPLNEQVGQSNNSPVEQTDTSTRFLGIKRAMHYDAITDTNDMDVMHHSSSTCAEGRPEAVEYNDSTSDSSTVTQSCAILPKSILSQNIEYAPIIHTRDLTVDSVDSLSKDHHSFIDGLWDPLASQSPTAKVIVSKPAKLLHYDGLRGLAAIWVFFIHYFPGNVQPLLDVLLGFQSWSASVPLFFILSGRVLTVSILRSGNNKQLASAIIRRPFRLLIPMIILAFIDMFILHVNTPMSFYQAIVDPLWFMFDDGGIPKTLTGVVWTLSNEYKFSNVIYFTTFVLIQFQNNNHARYIIMGTMFVWFHLTHSWGTHFISGLLLADLAQHGFIERYKSWRYSSYITAAVFFTTMIATFRFSFFNIADTLDETIRSYQFSRGNMGVDGPFYSENALIFTFCFASMFAIETSAWLQRFFSWSLFTFLGRISFPLYLIHSYTFPYFDVFNRHVRENISHVTVAGIIIAVIPTILVCMVSYLLVFIIDEPSVTFGRWVEKTVLNDEWSWSAVQLWVVDLPRRVKLDISQRIFSLRGDIMRLYYGRTRQSE</sequence>
<feature type="domain" description="Acyltransferase 3" evidence="3">
    <location>
        <begin position="143"/>
        <end position="473"/>
    </location>
</feature>
<name>A0ABQ8FMY8_9FUNG</name>
<keyword evidence="2" id="KW-0472">Membrane</keyword>
<evidence type="ECO:0000259" key="3">
    <source>
        <dbReference type="Pfam" id="PF01757"/>
    </source>
</evidence>
<keyword evidence="5" id="KW-1185">Reference proteome</keyword>
<feature type="transmembrane region" description="Helical" evidence="2">
    <location>
        <begin position="171"/>
        <end position="192"/>
    </location>
</feature>
<dbReference type="PANTHER" id="PTHR23028:SF134">
    <property type="entry name" value="PUTATIVE (AFU_ORTHOLOGUE AFUA_4G08520)-RELATED"/>
    <property type="match status" value="1"/>
</dbReference>
<feature type="transmembrane region" description="Helical" evidence="2">
    <location>
        <begin position="455"/>
        <end position="479"/>
    </location>
</feature>
<feature type="region of interest" description="Disordered" evidence="1">
    <location>
        <begin position="1"/>
        <end position="21"/>
    </location>
</feature>
<evidence type="ECO:0000256" key="2">
    <source>
        <dbReference type="SAM" id="Phobius"/>
    </source>
</evidence>
<dbReference type="Proteomes" id="UP001648503">
    <property type="component" value="Unassembled WGS sequence"/>
</dbReference>
<organism evidence="4 5">
    <name type="scientific">Batrachochytrium salamandrivorans</name>
    <dbReference type="NCBI Taxonomy" id="1357716"/>
    <lineage>
        <taxon>Eukaryota</taxon>
        <taxon>Fungi</taxon>
        <taxon>Fungi incertae sedis</taxon>
        <taxon>Chytridiomycota</taxon>
        <taxon>Chytridiomycota incertae sedis</taxon>
        <taxon>Chytridiomycetes</taxon>
        <taxon>Rhizophydiales</taxon>
        <taxon>Rhizophydiales incertae sedis</taxon>
        <taxon>Batrachochytrium</taxon>
    </lineage>
</organism>
<feature type="transmembrane region" description="Helical" evidence="2">
    <location>
        <begin position="415"/>
        <end position="435"/>
    </location>
</feature>
<evidence type="ECO:0000313" key="4">
    <source>
        <dbReference type="EMBL" id="KAH6601051.1"/>
    </source>
</evidence>
<keyword evidence="2" id="KW-0812">Transmembrane</keyword>
<feature type="transmembrane region" description="Helical" evidence="2">
    <location>
        <begin position="213"/>
        <end position="232"/>
    </location>
</feature>
<dbReference type="PANTHER" id="PTHR23028">
    <property type="entry name" value="ACETYLTRANSFERASE"/>
    <property type="match status" value="1"/>
</dbReference>
<evidence type="ECO:0000256" key="1">
    <source>
        <dbReference type="SAM" id="MobiDB-lite"/>
    </source>
</evidence>
<gene>
    <name evidence="4" type="ORF">BASA50_001878</name>
</gene>
<proteinExistence type="predicted"/>
<protein>
    <recommendedName>
        <fullName evidence="3">Acyltransferase 3 domain-containing protein</fullName>
    </recommendedName>
</protein>
<dbReference type="InterPro" id="IPR002656">
    <property type="entry name" value="Acyl_transf_3_dom"/>
</dbReference>
<dbReference type="InterPro" id="IPR050879">
    <property type="entry name" value="Acyltransferase_3"/>
</dbReference>
<feature type="transmembrane region" description="Helical" evidence="2">
    <location>
        <begin position="139"/>
        <end position="159"/>
    </location>
</feature>
<feature type="transmembrane region" description="Helical" evidence="2">
    <location>
        <begin position="294"/>
        <end position="320"/>
    </location>
</feature>
<feature type="transmembrane region" description="Helical" evidence="2">
    <location>
        <begin position="340"/>
        <end position="362"/>
    </location>
</feature>
<reference evidence="4 5" key="1">
    <citation type="submission" date="2021-02" db="EMBL/GenBank/DDBJ databases">
        <title>Variation within the Batrachochytrium salamandrivorans European outbreak.</title>
        <authorList>
            <person name="Kelly M."/>
            <person name="Pasmans F."/>
            <person name="Shea T.P."/>
            <person name="Munoz J.F."/>
            <person name="Carranza S."/>
            <person name="Cuomo C.A."/>
            <person name="Martel A."/>
        </authorList>
    </citation>
    <scope>NUCLEOTIDE SEQUENCE [LARGE SCALE GENOMIC DNA]</scope>
    <source>
        <strain evidence="4 5">AMFP18/2</strain>
    </source>
</reference>
<keyword evidence="2" id="KW-1133">Transmembrane helix</keyword>
<dbReference type="Pfam" id="PF01757">
    <property type="entry name" value="Acyl_transf_3"/>
    <property type="match status" value="1"/>
</dbReference>
<dbReference type="EMBL" id="JAFCIX010000021">
    <property type="protein sequence ID" value="KAH6601051.1"/>
    <property type="molecule type" value="Genomic_DNA"/>
</dbReference>
<comment type="caution">
    <text evidence="4">The sequence shown here is derived from an EMBL/GenBank/DDBJ whole genome shotgun (WGS) entry which is preliminary data.</text>
</comment>